<gene>
    <name evidence="2" type="ORF">R1sor_011852</name>
</gene>
<dbReference type="AlphaFoldDB" id="A0ABD3I331"/>
<dbReference type="Pfam" id="PF04525">
    <property type="entry name" value="LOR"/>
    <property type="match status" value="1"/>
</dbReference>
<comment type="caution">
    <text evidence="2">The sequence shown here is derived from an EMBL/GenBank/DDBJ whole genome shotgun (WGS) entry which is preliminary data.</text>
</comment>
<accession>A0ABD3I331</accession>
<sequence>MSRTAERGFTIPAPIDSTYCHPTSTQFKIVIQSAFSGGGTYQVQDLEGNLVLKFVKSSFLSSNQVVHDARGNAVVILKKKTFSARGKWNAFRVNKKAHEPEDLLFSMEKESLIPWNRSFRIQLPGNGSDEFTLSFNSWASHFKLYHNGAVIAEADMKRKFLSNSQLIVTAKAGVDQAFLASVLVIYRERAKQQQAGASAAAASSAAAG</sequence>
<evidence type="ECO:0008006" key="4">
    <source>
        <dbReference type="Google" id="ProtNLM"/>
    </source>
</evidence>
<evidence type="ECO:0000256" key="1">
    <source>
        <dbReference type="ARBA" id="ARBA00005437"/>
    </source>
</evidence>
<dbReference type="Gene3D" id="2.40.160.200">
    <property type="entry name" value="LURP1-related"/>
    <property type="match status" value="1"/>
</dbReference>
<dbReference type="InterPro" id="IPR025659">
    <property type="entry name" value="Tubby-like_C"/>
</dbReference>
<comment type="similarity">
    <text evidence="1">Belongs to the LOR family.</text>
</comment>
<evidence type="ECO:0000313" key="2">
    <source>
        <dbReference type="EMBL" id="KAL3697776.1"/>
    </source>
</evidence>
<dbReference type="Proteomes" id="UP001633002">
    <property type="component" value="Unassembled WGS sequence"/>
</dbReference>
<keyword evidence="3" id="KW-1185">Reference proteome</keyword>
<proteinExistence type="inferred from homology"/>
<dbReference type="SUPFAM" id="SSF54518">
    <property type="entry name" value="Tubby C-terminal domain-like"/>
    <property type="match status" value="1"/>
</dbReference>
<dbReference type="EMBL" id="JBJQOH010000002">
    <property type="protein sequence ID" value="KAL3697776.1"/>
    <property type="molecule type" value="Genomic_DNA"/>
</dbReference>
<organism evidence="2 3">
    <name type="scientific">Riccia sorocarpa</name>
    <dbReference type="NCBI Taxonomy" id="122646"/>
    <lineage>
        <taxon>Eukaryota</taxon>
        <taxon>Viridiplantae</taxon>
        <taxon>Streptophyta</taxon>
        <taxon>Embryophyta</taxon>
        <taxon>Marchantiophyta</taxon>
        <taxon>Marchantiopsida</taxon>
        <taxon>Marchantiidae</taxon>
        <taxon>Marchantiales</taxon>
        <taxon>Ricciaceae</taxon>
        <taxon>Riccia</taxon>
    </lineage>
</organism>
<dbReference type="InterPro" id="IPR038595">
    <property type="entry name" value="LOR_sf"/>
</dbReference>
<protein>
    <recommendedName>
        <fullName evidence="4">Galectin</fullName>
    </recommendedName>
</protein>
<evidence type="ECO:0000313" key="3">
    <source>
        <dbReference type="Proteomes" id="UP001633002"/>
    </source>
</evidence>
<reference evidence="2 3" key="1">
    <citation type="submission" date="2024-09" db="EMBL/GenBank/DDBJ databases">
        <title>Chromosome-scale assembly of Riccia sorocarpa.</title>
        <authorList>
            <person name="Paukszto L."/>
        </authorList>
    </citation>
    <scope>NUCLEOTIDE SEQUENCE [LARGE SCALE GENOMIC DNA]</scope>
    <source>
        <strain evidence="2">LP-2024</strain>
        <tissue evidence="2">Aerial parts of the thallus</tissue>
    </source>
</reference>
<dbReference type="InterPro" id="IPR007612">
    <property type="entry name" value="LOR"/>
</dbReference>
<name>A0ABD3I331_9MARC</name>
<dbReference type="PANTHER" id="PTHR31087">
    <property type="match status" value="1"/>
</dbReference>
<dbReference type="PANTHER" id="PTHR31087:SF85">
    <property type="entry name" value="PROTEIN LURP-ONE-RELATED 7"/>
    <property type="match status" value="1"/>
</dbReference>